<evidence type="ECO:0000256" key="1">
    <source>
        <dbReference type="SAM" id="SignalP"/>
    </source>
</evidence>
<proteinExistence type="predicted"/>
<feature type="signal peptide" evidence="1">
    <location>
        <begin position="1"/>
        <end position="26"/>
    </location>
</feature>
<keyword evidence="2" id="KW-0614">Plasmid</keyword>
<keyword evidence="1" id="KW-0732">Signal</keyword>
<dbReference type="RefSeq" id="WP_086048477.1">
    <property type="nucleotide sequence ID" value="NZ_CP017893.1"/>
</dbReference>
<evidence type="ECO:0000313" key="2">
    <source>
        <dbReference type="EMBL" id="ARP21914.1"/>
    </source>
</evidence>
<geneLocation type="plasmid" evidence="2">
    <name>pL289</name>
</geneLocation>
<name>A0A1W6TLX7_VIBAL</name>
<accession>A0A1W6TLX7</accession>
<reference evidence="2" key="1">
    <citation type="submission" date="2016-10" db="EMBL/GenBank/DDBJ databases">
        <title>The High Quality Genome of Vibrio alginolyticus K01M1.</title>
        <authorList>
            <person name="Wendling C."/>
            <person name="Chibani C.M."/>
            <person name="Hertel R."/>
            <person name="Sproer C."/>
            <person name="Bunk B."/>
            <person name="Overmann J."/>
            <person name="Roth O."/>
            <person name="Liesegang H."/>
        </authorList>
    </citation>
    <scope>NUCLEOTIDE SEQUENCE</scope>
    <source>
        <strain evidence="2">K05K4</strain>
        <plasmid evidence="2">pL289</plasmid>
    </source>
</reference>
<sequence>MVKLVNRKILTLITAIAMILPNQALALSTELQATVLNTAVNSARVAKVESLKAKISYLANTLDNHESLTLTQHPELKISSYMFLTKLWEQKPLKELLLKRGVDVERLVVKVEEAGLDIELLDLPLYKFGSNAVPLNQNCSTVSNPMSASSLGRLYQLLQITEELLVDSDSYAADAMVFFIQLSTLIKLHDPMMTHAMTTEKCVSDLEGSLTCADGFYETKSIDESLLTSRLDDIAEMASQDIAMIEALGSSKVGSLLGRCYVPMRFYTKTNAMMNPFTDTQIISLSEILYKNNQVRLHSTLSKLDVNEVYKENFNVLDVIYNFPKYVRENNLKGSRDELFRLRNDYLRQSMFKRLEAATLNTAKLINETSLL</sequence>
<dbReference type="EMBL" id="CP017904">
    <property type="protein sequence ID" value="ARP21914.1"/>
    <property type="molecule type" value="Genomic_DNA"/>
</dbReference>
<organism evidence="2">
    <name type="scientific">Vibrio alginolyticus</name>
    <dbReference type="NCBI Taxonomy" id="663"/>
    <lineage>
        <taxon>Bacteria</taxon>
        <taxon>Pseudomonadati</taxon>
        <taxon>Pseudomonadota</taxon>
        <taxon>Gammaproteobacteria</taxon>
        <taxon>Vibrionales</taxon>
        <taxon>Vibrionaceae</taxon>
        <taxon>Vibrio</taxon>
    </lineage>
</organism>
<gene>
    <name evidence="2" type="ORF">K05K4_52120</name>
</gene>
<dbReference type="AlphaFoldDB" id="A0A1W6TLX7"/>
<protein>
    <submittedName>
        <fullName evidence="2">Uncharacterized protein</fullName>
    </submittedName>
</protein>
<feature type="chain" id="PRO_5011905006" evidence="1">
    <location>
        <begin position="27"/>
        <end position="372"/>
    </location>
</feature>